<organism evidence="1 2">
    <name type="scientific">Pangasianodon gigas</name>
    <name type="common">Mekong giant catfish</name>
    <name type="synonym">Pangasius gigas</name>
    <dbReference type="NCBI Taxonomy" id="30993"/>
    <lineage>
        <taxon>Eukaryota</taxon>
        <taxon>Metazoa</taxon>
        <taxon>Chordata</taxon>
        <taxon>Craniata</taxon>
        <taxon>Vertebrata</taxon>
        <taxon>Euteleostomi</taxon>
        <taxon>Actinopterygii</taxon>
        <taxon>Neopterygii</taxon>
        <taxon>Teleostei</taxon>
        <taxon>Ostariophysi</taxon>
        <taxon>Siluriformes</taxon>
        <taxon>Pangasiidae</taxon>
        <taxon>Pangasianodon</taxon>
    </lineage>
</organism>
<comment type="caution">
    <text evidence="1">The sequence shown here is derived from an EMBL/GenBank/DDBJ whole genome shotgun (WGS) entry which is preliminary data.</text>
</comment>
<proteinExistence type="predicted"/>
<name>A0ACC5WX33_PANGG</name>
<protein>
    <submittedName>
        <fullName evidence="1">Uncharacterized protein</fullName>
    </submittedName>
</protein>
<gene>
    <name evidence="1" type="ORF">PGIGA_G00028320</name>
</gene>
<evidence type="ECO:0000313" key="1">
    <source>
        <dbReference type="EMBL" id="MCI4383594.1"/>
    </source>
</evidence>
<reference evidence="1 2" key="1">
    <citation type="journal article" date="2022" name="bioRxiv">
        <title>An ancient truncated duplication of the anti-Mullerian hormone receptor type 2 gene is a potential conserved master sex determinant in the Pangasiidae catfish family.</title>
        <authorList>
            <person name="Wen M."/>
            <person name="Pan Q."/>
            <person name="Jouanno E."/>
            <person name="Montfort J."/>
            <person name="Zahm M."/>
            <person name="Cabau C."/>
            <person name="Klopp C."/>
            <person name="Iampietro C."/>
            <person name="Roques C."/>
            <person name="Bouchez O."/>
            <person name="Castinel A."/>
            <person name="Donnadieu C."/>
            <person name="Parrinello H."/>
            <person name="Poncet C."/>
            <person name="Belmonte E."/>
            <person name="Gautier V."/>
            <person name="Avarre J.-C."/>
            <person name="Dugue R."/>
            <person name="Gustiano R."/>
            <person name="Ha T.T.T."/>
            <person name="Campet M."/>
            <person name="Sriphairoj K."/>
            <person name="Ribolli J."/>
            <person name="de Almeida F.L."/>
            <person name="Desvignes T."/>
            <person name="Postlethwait J.H."/>
            <person name="Bucao C.F."/>
            <person name="Robinson-Rechavi M."/>
            <person name="Bobe J."/>
            <person name="Herpin A."/>
            <person name="Guiguen Y."/>
        </authorList>
    </citation>
    <scope>NUCLEOTIDE SEQUENCE [LARGE SCALE GENOMIC DNA]</scope>
    <source>
        <strain evidence="1">YG-Dec2019</strain>
    </source>
</reference>
<keyword evidence="2" id="KW-1185">Reference proteome</keyword>
<sequence>MSMSSRLPTERRRDSLVFCVPEPVPKPSYAVRRRFSGPLLLPPLSRRHSILDTKKLLDLEALYKSALANLETPNLDVNSTSSREGAGFAKPPKHLWRQPRTHIRIKQRYHSDTERYLGRNKTVENHRPGLKKPRMSWPSSLPKR</sequence>
<dbReference type="EMBL" id="CM040464">
    <property type="protein sequence ID" value="MCI4383594.1"/>
    <property type="molecule type" value="Genomic_DNA"/>
</dbReference>
<accession>A0ACC5WX33</accession>
<evidence type="ECO:0000313" key="2">
    <source>
        <dbReference type="Proteomes" id="UP000829447"/>
    </source>
</evidence>
<dbReference type="Proteomes" id="UP000829447">
    <property type="component" value="Linkage Group LG11"/>
</dbReference>